<organism evidence="1 2">
    <name type="scientific">Bauhinia variegata</name>
    <name type="common">Purple orchid tree</name>
    <name type="synonym">Phanera variegata</name>
    <dbReference type="NCBI Taxonomy" id="167791"/>
    <lineage>
        <taxon>Eukaryota</taxon>
        <taxon>Viridiplantae</taxon>
        <taxon>Streptophyta</taxon>
        <taxon>Embryophyta</taxon>
        <taxon>Tracheophyta</taxon>
        <taxon>Spermatophyta</taxon>
        <taxon>Magnoliopsida</taxon>
        <taxon>eudicotyledons</taxon>
        <taxon>Gunneridae</taxon>
        <taxon>Pentapetalae</taxon>
        <taxon>rosids</taxon>
        <taxon>fabids</taxon>
        <taxon>Fabales</taxon>
        <taxon>Fabaceae</taxon>
        <taxon>Cercidoideae</taxon>
        <taxon>Cercideae</taxon>
        <taxon>Bauhiniinae</taxon>
        <taxon>Bauhinia</taxon>
    </lineage>
</organism>
<keyword evidence="2" id="KW-1185">Reference proteome</keyword>
<name>A0ACB9KRS9_BAUVA</name>
<sequence length="115" mass="13180">MVQAKGEICVKILERQRKTASLESDSCTLSQTLELIRQETIGLSAKLMEKRIYYSKVAEDMSAKLQKQQEWFSSNKTSTEMKEHELVKEKIVGKNGEIEGMISNIHCVIILHFSF</sequence>
<comment type="caution">
    <text evidence="1">The sequence shown here is derived from an EMBL/GenBank/DDBJ whole genome shotgun (WGS) entry which is preliminary data.</text>
</comment>
<dbReference type="Proteomes" id="UP000828941">
    <property type="component" value="Chromosome 13"/>
</dbReference>
<gene>
    <name evidence="1" type="ORF">L6164_033382</name>
</gene>
<protein>
    <submittedName>
        <fullName evidence="1">Uncharacterized protein</fullName>
    </submittedName>
</protein>
<evidence type="ECO:0000313" key="1">
    <source>
        <dbReference type="EMBL" id="KAI4299961.1"/>
    </source>
</evidence>
<dbReference type="EMBL" id="CM039438">
    <property type="protein sequence ID" value="KAI4299961.1"/>
    <property type="molecule type" value="Genomic_DNA"/>
</dbReference>
<proteinExistence type="predicted"/>
<evidence type="ECO:0000313" key="2">
    <source>
        <dbReference type="Proteomes" id="UP000828941"/>
    </source>
</evidence>
<reference evidence="1 2" key="1">
    <citation type="journal article" date="2022" name="DNA Res.">
        <title>Chromosomal-level genome assembly of the orchid tree Bauhinia variegata (Leguminosae; Cercidoideae) supports the allotetraploid origin hypothesis of Bauhinia.</title>
        <authorList>
            <person name="Zhong Y."/>
            <person name="Chen Y."/>
            <person name="Zheng D."/>
            <person name="Pang J."/>
            <person name="Liu Y."/>
            <person name="Luo S."/>
            <person name="Meng S."/>
            <person name="Qian L."/>
            <person name="Wei D."/>
            <person name="Dai S."/>
            <person name="Zhou R."/>
        </authorList>
    </citation>
    <scope>NUCLEOTIDE SEQUENCE [LARGE SCALE GENOMIC DNA]</scope>
    <source>
        <strain evidence="1">BV-YZ2020</strain>
    </source>
</reference>
<accession>A0ACB9KRS9</accession>